<gene>
    <name evidence="2" type="ORF">METZ01_LOCUS449284</name>
</gene>
<organism evidence="2">
    <name type="scientific">marine metagenome</name>
    <dbReference type="NCBI Taxonomy" id="408172"/>
    <lineage>
        <taxon>unclassified sequences</taxon>
        <taxon>metagenomes</taxon>
        <taxon>ecological metagenomes</taxon>
    </lineage>
</organism>
<keyword evidence="1" id="KW-0812">Transmembrane</keyword>
<evidence type="ECO:0000256" key="1">
    <source>
        <dbReference type="SAM" id="Phobius"/>
    </source>
</evidence>
<evidence type="ECO:0000313" key="2">
    <source>
        <dbReference type="EMBL" id="SVD96430.1"/>
    </source>
</evidence>
<dbReference type="AlphaFoldDB" id="A0A382ZMB7"/>
<feature type="transmembrane region" description="Helical" evidence="1">
    <location>
        <begin position="47"/>
        <end position="71"/>
    </location>
</feature>
<reference evidence="2" key="1">
    <citation type="submission" date="2018-05" db="EMBL/GenBank/DDBJ databases">
        <authorList>
            <person name="Lanie J.A."/>
            <person name="Ng W.-L."/>
            <person name="Kazmierczak K.M."/>
            <person name="Andrzejewski T.M."/>
            <person name="Davidsen T.M."/>
            <person name="Wayne K.J."/>
            <person name="Tettelin H."/>
            <person name="Glass J.I."/>
            <person name="Rusch D."/>
            <person name="Podicherti R."/>
            <person name="Tsui H.-C.T."/>
            <person name="Winkler M.E."/>
        </authorList>
    </citation>
    <scope>NUCLEOTIDE SEQUENCE</scope>
</reference>
<protein>
    <submittedName>
        <fullName evidence="2">Uncharacterized protein</fullName>
    </submittedName>
</protein>
<accession>A0A382ZMB7</accession>
<dbReference type="EMBL" id="UINC01184959">
    <property type="protein sequence ID" value="SVD96430.1"/>
    <property type="molecule type" value="Genomic_DNA"/>
</dbReference>
<proteinExistence type="predicted"/>
<keyword evidence="1" id="KW-1133">Transmembrane helix</keyword>
<sequence>MALPFSGSDHPELTSYYLPFIESKLGAFTRTLLIGFDNRVFVLGHEYVPIGIFALIALSFPVMTFFIGRFFRPH</sequence>
<feature type="non-terminal residue" evidence="2">
    <location>
        <position position="74"/>
    </location>
</feature>
<keyword evidence="1" id="KW-0472">Membrane</keyword>
<name>A0A382ZMB7_9ZZZZ</name>